<reference evidence="4 5" key="1">
    <citation type="journal article" date="2018" name="IMA Fungus">
        <title>IMA Genome-F 9: Draft genome sequence of Annulohypoxylon stygium, Aspergillus mulundensis, Berkeleyomyces basicola (syn. Thielaviopsis basicola), Ceratocystis smalleyi, two Cercospora beticola strains, Coleophoma cylindrospora, Fusarium fracticaudum, Phialophora cf. hyalina, and Morchella septimelata.</title>
        <authorList>
            <person name="Wingfield B.D."/>
            <person name="Bills G.F."/>
            <person name="Dong Y."/>
            <person name="Huang W."/>
            <person name="Nel W.J."/>
            <person name="Swalarsk-Parry B.S."/>
            <person name="Vaghefi N."/>
            <person name="Wilken P.M."/>
            <person name="An Z."/>
            <person name="de Beer Z.W."/>
            <person name="De Vos L."/>
            <person name="Chen L."/>
            <person name="Duong T.A."/>
            <person name="Gao Y."/>
            <person name="Hammerbacher A."/>
            <person name="Kikkert J.R."/>
            <person name="Li Y."/>
            <person name="Li H."/>
            <person name="Li K."/>
            <person name="Li Q."/>
            <person name="Liu X."/>
            <person name="Ma X."/>
            <person name="Naidoo K."/>
            <person name="Pethybridge S.J."/>
            <person name="Sun J."/>
            <person name="Steenkamp E.T."/>
            <person name="van der Nest M.A."/>
            <person name="van Wyk S."/>
            <person name="Wingfield M.J."/>
            <person name="Xiong C."/>
            <person name="Yue Q."/>
            <person name="Zhang X."/>
        </authorList>
    </citation>
    <scope>NUCLEOTIDE SEQUENCE [LARGE SCALE GENOMIC DNA]</scope>
    <source>
        <strain evidence="4 5">BP5796</strain>
    </source>
</reference>
<accession>A0A3D8RD33</accession>
<dbReference type="OrthoDB" id="298012at2759"/>
<organism evidence="4 5">
    <name type="scientific">Coleophoma crateriformis</name>
    <dbReference type="NCBI Taxonomy" id="565419"/>
    <lineage>
        <taxon>Eukaryota</taxon>
        <taxon>Fungi</taxon>
        <taxon>Dikarya</taxon>
        <taxon>Ascomycota</taxon>
        <taxon>Pezizomycotina</taxon>
        <taxon>Leotiomycetes</taxon>
        <taxon>Helotiales</taxon>
        <taxon>Dermateaceae</taxon>
        <taxon>Coleophoma</taxon>
    </lineage>
</organism>
<comment type="caution">
    <text evidence="4">The sequence shown here is derived from an EMBL/GenBank/DDBJ whole genome shotgun (WGS) entry which is preliminary data.</text>
</comment>
<feature type="domain" description="D-isomer specific 2-hydroxyacid dehydrogenase NAD-binding" evidence="3">
    <location>
        <begin position="143"/>
        <end position="217"/>
    </location>
</feature>
<dbReference type="PANTHER" id="PTHR43333:SF1">
    <property type="entry name" value="D-ISOMER SPECIFIC 2-HYDROXYACID DEHYDROGENASE NAD-BINDING DOMAIN-CONTAINING PROTEIN"/>
    <property type="match status" value="1"/>
</dbReference>
<dbReference type="InterPro" id="IPR036291">
    <property type="entry name" value="NAD(P)-bd_dom_sf"/>
</dbReference>
<dbReference type="GO" id="GO:0051287">
    <property type="term" value="F:NAD binding"/>
    <property type="evidence" value="ECO:0007669"/>
    <property type="project" value="InterPro"/>
</dbReference>
<dbReference type="SUPFAM" id="SSF52283">
    <property type="entry name" value="Formate/glycerate dehydrogenase catalytic domain-like"/>
    <property type="match status" value="1"/>
</dbReference>
<dbReference type="Pfam" id="PF02826">
    <property type="entry name" value="2-Hacid_dh_C"/>
    <property type="match status" value="2"/>
</dbReference>
<dbReference type="Gene3D" id="3.40.50.720">
    <property type="entry name" value="NAD(P)-binding Rossmann-like Domain"/>
    <property type="match status" value="2"/>
</dbReference>
<name>A0A3D8RD33_9HELO</name>
<evidence type="ECO:0000256" key="2">
    <source>
        <dbReference type="ARBA" id="ARBA00023027"/>
    </source>
</evidence>
<sequence>MGDARAPYEHILIIVPVPEPQEIIADLKKKHPHVKITYVQQTFEKGEIRNLQDIPDGRSIDPAFVEHHTDRQFTELFFDATILVTLSTLPRNIKLIPNLKLIHVISAGVDRLADTPIWKETNITITNSSGIHGPQIAEWVILQILANAHKEKTMLEWQKRHHWGSHYALGTVEDGVGQRLGVLGYGAIGRQTARIAKAMGYDVIAYTATPKDTAEKKKDRGYIVPGTGDPDGLFPSAWYSGLDKESLHNFLTQDLDVLLVSVPLTPQTTHFLAAPEFALLGKKGAFVANIARGKVLQQDDLIAALRKSREDGGLRGAALDVTDPEPLPEDSELWDLENVAVTPHVSGVGGTYVERCFGVLEQNLTRLERGERLLNVVDRKKGY</sequence>
<evidence type="ECO:0000313" key="5">
    <source>
        <dbReference type="Proteomes" id="UP000256328"/>
    </source>
</evidence>
<dbReference type="GO" id="GO:0016491">
    <property type="term" value="F:oxidoreductase activity"/>
    <property type="evidence" value="ECO:0007669"/>
    <property type="project" value="UniProtKB-KW"/>
</dbReference>
<dbReference type="InterPro" id="IPR006140">
    <property type="entry name" value="D-isomer_DH_NAD-bd"/>
</dbReference>
<keyword evidence="1" id="KW-0560">Oxidoreductase</keyword>
<feature type="domain" description="D-isomer specific 2-hydroxyacid dehydrogenase NAD-binding" evidence="3">
    <location>
        <begin position="244"/>
        <end position="346"/>
    </location>
</feature>
<gene>
    <name evidence="4" type="ORF">BP5796_07818</name>
</gene>
<evidence type="ECO:0000259" key="3">
    <source>
        <dbReference type="Pfam" id="PF02826"/>
    </source>
</evidence>
<evidence type="ECO:0000313" key="4">
    <source>
        <dbReference type="EMBL" id="RDW71784.1"/>
    </source>
</evidence>
<protein>
    <submittedName>
        <fullName evidence="4">Dehydrogenase</fullName>
    </submittedName>
</protein>
<dbReference type="PANTHER" id="PTHR43333">
    <property type="entry name" value="2-HACID_DH_C DOMAIN-CONTAINING PROTEIN"/>
    <property type="match status" value="1"/>
</dbReference>
<dbReference type="SUPFAM" id="SSF51735">
    <property type="entry name" value="NAD(P)-binding Rossmann-fold domains"/>
    <property type="match status" value="1"/>
</dbReference>
<dbReference type="Proteomes" id="UP000256328">
    <property type="component" value="Unassembled WGS sequence"/>
</dbReference>
<keyword evidence="2" id="KW-0520">NAD</keyword>
<keyword evidence="5" id="KW-1185">Reference proteome</keyword>
<proteinExistence type="predicted"/>
<dbReference type="AlphaFoldDB" id="A0A3D8RD33"/>
<dbReference type="EMBL" id="PDLN01000011">
    <property type="protein sequence ID" value="RDW71784.1"/>
    <property type="molecule type" value="Genomic_DNA"/>
</dbReference>
<dbReference type="PROSITE" id="PS00065">
    <property type="entry name" value="D_2_HYDROXYACID_DH_1"/>
    <property type="match status" value="1"/>
</dbReference>
<dbReference type="CDD" id="cd12163">
    <property type="entry name" value="2-Hacid_dh_5"/>
    <property type="match status" value="1"/>
</dbReference>
<evidence type="ECO:0000256" key="1">
    <source>
        <dbReference type="ARBA" id="ARBA00023002"/>
    </source>
</evidence>
<dbReference type="InterPro" id="IPR029752">
    <property type="entry name" value="D-isomer_DH_CS1"/>
</dbReference>